<accession>A0A1D8DAE2</accession>
<reference evidence="1" key="1">
    <citation type="submission" date="2016-09" db="EMBL/GenBank/DDBJ databases">
        <title>Genome sequence of Chlorobaculum limnaeum.</title>
        <authorList>
            <person name="Liu Z."/>
            <person name="Tank M."/>
            <person name="Bryant D.A."/>
        </authorList>
    </citation>
    <scope>NUCLEOTIDE SEQUENCE [LARGE SCALE GENOMIC DNA]</scope>
    <source>
        <strain evidence="1">DSM 1677</strain>
    </source>
</reference>
<proteinExistence type="predicted"/>
<dbReference type="AlphaFoldDB" id="A0A1D8DAE2"/>
<evidence type="ECO:0008006" key="3">
    <source>
        <dbReference type="Google" id="ProtNLM"/>
    </source>
</evidence>
<evidence type="ECO:0000313" key="2">
    <source>
        <dbReference type="Proteomes" id="UP000095185"/>
    </source>
</evidence>
<protein>
    <recommendedName>
        <fullName evidence="3">Transcriptional regulator, AbiEi antitoxin, Type IV TA system</fullName>
    </recommendedName>
</protein>
<dbReference type="Proteomes" id="UP000095185">
    <property type="component" value="Chromosome"/>
</dbReference>
<dbReference type="KEGG" id="clz:BIU88_09150"/>
<keyword evidence="2" id="KW-1185">Reference proteome</keyword>
<name>A0A1D8DAE2_CHLLM</name>
<sequence length="217" mass="24221">MQLEKKLKEFGSVPVGHGTLLSILGDYRSPNDKISRMIGDGLLLPIRKGLYCVAPDVTGIPISLPLVANQLYGPSYVSMEFALSYYGLIPERVVELTSMTTKRGKRYDLPVGRFSYTHSPPELYAVGIDRIESADRTGFLMASPEKALCDKLMFTRQLNVQSRRGMQALLFDDLRIEEESLARFDPDVIRECMAAGVKAEMLDALLQVLESIKREAS</sequence>
<gene>
    <name evidence="1" type="ORF">BIU88_09150</name>
</gene>
<organism evidence="1 2">
    <name type="scientific">Chlorobaculum limnaeum</name>
    <dbReference type="NCBI Taxonomy" id="274537"/>
    <lineage>
        <taxon>Bacteria</taxon>
        <taxon>Pseudomonadati</taxon>
        <taxon>Chlorobiota</taxon>
        <taxon>Chlorobiia</taxon>
        <taxon>Chlorobiales</taxon>
        <taxon>Chlorobiaceae</taxon>
        <taxon>Chlorobaculum</taxon>
    </lineage>
</organism>
<dbReference type="STRING" id="274537.BIU88_09150"/>
<evidence type="ECO:0000313" key="1">
    <source>
        <dbReference type="EMBL" id="AOS85079.1"/>
    </source>
</evidence>
<dbReference type="EMBL" id="CP017305">
    <property type="protein sequence ID" value="AOS85079.1"/>
    <property type="molecule type" value="Genomic_DNA"/>
</dbReference>